<comment type="caution">
    <text evidence="2">The sequence shown here is derived from an EMBL/GenBank/DDBJ whole genome shotgun (WGS) entry which is preliminary data.</text>
</comment>
<feature type="region of interest" description="Disordered" evidence="1">
    <location>
        <begin position="82"/>
        <end position="107"/>
    </location>
</feature>
<evidence type="ECO:0000313" key="3">
    <source>
        <dbReference type="Proteomes" id="UP000747542"/>
    </source>
</evidence>
<dbReference type="EMBL" id="JAHLQT010012015">
    <property type="protein sequence ID" value="KAG7171535.1"/>
    <property type="molecule type" value="Genomic_DNA"/>
</dbReference>
<proteinExistence type="predicted"/>
<reference evidence="2" key="1">
    <citation type="journal article" date="2021" name="Sci. Adv.">
        <title>The American lobster genome reveals insights on longevity, neural, and immune adaptations.</title>
        <authorList>
            <person name="Polinski J.M."/>
            <person name="Zimin A.V."/>
            <person name="Clark K.F."/>
            <person name="Kohn A.B."/>
            <person name="Sadowski N."/>
            <person name="Timp W."/>
            <person name="Ptitsyn A."/>
            <person name="Khanna P."/>
            <person name="Romanova D.Y."/>
            <person name="Williams P."/>
            <person name="Greenwood S.J."/>
            <person name="Moroz L.L."/>
            <person name="Walt D.R."/>
            <person name="Bodnar A.G."/>
        </authorList>
    </citation>
    <scope>NUCLEOTIDE SEQUENCE</scope>
    <source>
        <strain evidence="2">GMGI-L3</strain>
    </source>
</reference>
<dbReference type="Proteomes" id="UP000747542">
    <property type="component" value="Unassembled WGS sequence"/>
</dbReference>
<accession>A0A8J5N1K3</accession>
<name>A0A8J5N1K3_HOMAM</name>
<gene>
    <name evidence="2" type="ORF">Hamer_G014661</name>
</gene>
<protein>
    <submittedName>
        <fullName evidence="2">Uncharacterized protein</fullName>
    </submittedName>
</protein>
<evidence type="ECO:0000256" key="1">
    <source>
        <dbReference type="SAM" id="MobiDB-lite"/>
    </source>
</evidence>
<sequence length="171" mass="19902">MKDFVANDDVPESMRSEANGLIDGLEKLETGFVAKMWNRILIRFNKVSLTLQKESVDLLTATSLLESLEEFTEKMREKFDEIEDDSKNTMPCTNQHYQHEEKRQRKRKRYIAESKSPDEEVTESSGQMFSVQTFTLIIDKLKTCLAQRKEAYRGHADDFAFLKCFSDQNKA</sequence>
<dbReference type="AlphaFoldDB" id="A0A8J5N1K3"/>
<organism evidence="2 3">
    <name type="scientific">Homarus americanus</name>
    <name type="common">American lobster</name>
    <dbReference type="NCBI Taxonomy" id="6706"/>
    <lineage>
        <taxon>Eukaryota</taxon>
        <taxon>Metazoa</taxon>
        <taxon>Ecdysozoa</taxon>
        <taxon>Arthropoda</taxon>
        <taxon>Crustacea</taxon>
        <taxon>Multicrustacea</taxon>
        <taxon>Malacostraca</taxon>
        <taxon>Eumalacostraca</taxon>
        <taxon>Eucarida</taxon>
        <taxon>Decapoda</taxon>
        <taxon>Pleocyemata</taxon>
        <taxon>Astacidea</taxon>
        <taxon>Nephropoidea</taxon>
        <taxon>Nephropidae</taxon>
        <taxon>Homarus</taxon>
    </lineage>
</organism>
<evidence type="ECO:0000313" key="2">
    <source>
        <dbReference type="EMBL" id="KAG7171535.1"/>
    </source>
</evidence>
<keyword evidence="3" id="KW-1185">Reference proteome</keyword>